<dbReference type="RefSeq" id="WP_025411701.1">
    <property type="nucleotide sequence ID" value="NZ_CP007128.1"/>
</dbReference>
<dbReference type="OrthoDB" id="5240402at2"/>
<name>W0RHJ2_9BACT</name>
<dbReference type="InterPro" id="IPR027417">
    <property type="entry name" value="P-loop_NTPase"/>
</dbReference>
<evidence type="ECO:0000313" key="2">
    <source>
        <dbReference type="Proteomes" id="UP000019151"/>
    </source>
</evidence>
<dbReference type="STRING" id="861299.J421_2694"/>
<proteinExistence type="predicted"/>
<dbReference type="Gene3D" id="3.40.50.300">
    <property type="entry name" value="P-loop containing nucleotide triphosphate hydrolases"/>
    <property type="match status" value="1"/>
</dbReference>
<dbReference type="AlphaFoldDB" id="W0RHJ2"/>
<organism evidence="1 2">
    <name type="scientific">Gemmatirosa kalamazoonensis</name>
    <dbReference type="NCBI Taxonomy" id="861299"/>
    <lineage>
        <taxon>Bacteria</taxon>
        <taxon>Pseudomonadati</taxon>
        <taxon>Gemmatimonadota</taxon>
        <taxon>Gemmatimonadia</taxon>
        <taxon>Gemmatimonadales</taxon>
        <taxon>Gemmatimonadaceae</taxon>
        <taxon>Gemmatirosa</taxon>
    </lineage>
</organism>
<dbReference type="Proteomes" id="UP000019151">
    <property type="component" value="Chromosome"/>
</dbReference>
<dbReference type="EMBL" id="CP007128">
    <property type="protein sequence ID" value="AHG90231.1"/>
    <property type="molecule type" value="Genomic_DNA"/>
</dbReference>
<evidence type="ECO:0008006" key="3">
    <source>
        <dbReference type="Google" id="ProtNLM"/>
    </source>
</evidence>
<dbReference type="InParanoid" id="W0RHJ2"/>
<dbReference type="HOGENOM" id="CLU_031028_0_0_0"/>
<dbReference type="PATRIC" id="fig|861299.3.peg.2743"/>
<keyword evidence="2" id="KW-1185">Reference proteome</keyword>
<protein>
    <recommendedName>
        <fullName evidence="3">ATP-binding protein</fullName>
    </recommendedName>
</protein>
<sequence>MTESTPVGRVVATERKPNTAFEFHFWTALDASVGIGTIVKVVGRTPVEGQIPTVYGVVTEGFAYTDLQTPLHDVLGHDGTPDAASWVTSDRAEIRLYTAAVLRQVPEEPLQPVPMGDVFVADDADVAIALRMDGYLKDGARTAIPVGLYRSGGTESPVYLDADFLVGPEAAHLNITGVSGLATKTSAVEWLLSSLFTHFPAQKGSIAAVCFNVKGPDLLFMDQPPAPGRLDEKDLALYERLEVPATPFDRVRYFAPYSAKGFTLATLRSNDALQDNVSPLTWGLREVLQFAEVLLNKDDVDAKADALIDFIKERVIDREFTDGLLKRPYRVTTFAELEEWFRDLLIAIEGKGGGDTWRTHHVATIRKVRNRLTNIALRCQGLVSDGGEVSDLPFGSFEDRAVYVIDVANLEEDAQDLIFARVVSKLREHLERRDLGVKHVVVFVDELNKYAPGDGPDTYVRKMLLDIAERGRYLGLVLFSAQQFRSQVHRRVVGNSGTALYGRMDGDELATPGYAVLSPAVKTKLATLDKGQLMIRHPHFTQPIFVRFPRPAVMTGRDGAERFPQAEEPTLEASVTRALRRLDASVTLDWVKDTIAFYDEREVLKARDRTLHARPSDVRAFFKSQFRAVVPPKAAAVPAAPGVSRLRSTPSDDPYGF</sequence>
<dbReference type="PANTHER" id="PTHR30121:SF6">
    <property type="entry name" value="SLR6007 PROTEIN"/>
    <property type="match status" value="1"/>
</dbReference>
<reference evidence="1 2" key="1">
    <citation type="journal article" date="2014" name="Genome Announc.">
        <title>Genome Sequence and Methylome of Soil Bacterium Gemmatirosa kalamazoonensis KBS708T, a Member of the Rarely Cultivated Gemmatimonadetes Phylum.</title>
        <authorList>
            <person name="Debruyn J.M."/>
            <person name="Radosevich M."/>
            <person name="Wommack K.E."/>
            <person name="Polson S.W."/>
            <person name="Hauser L.J."/>
            <person name="Fawaz M.N."/>
            <person name="Korlach J."/>
            <person name="Tsai Y.C."/>
        </authorList>
    </citation>
    <scope>NUCLEOTIDE SEQUENCE [LARGE SCALE GENOMIC DNA]</scope>
    <source>
        <strain evidence="1 2">KBS708</strain>
    </source>
</reference>
<accession>W0RHJ2</accession>
<dbReference type="eggNOG" id="COG0433">
    <property type="taxonomic scope" value="Bacteria"/>
</dbReference>
<dbReference type="InterPro" id="IPR051162">
    <property type="entry name" value="T4SS_component"/>
</dbReference>
<dbReference type="PANTHER" id="PTHR30121">
    <property type="entry name" value="UNCHARACTERIZED PROTEIN YJGR-RELATED"/>
    <property type="match status" value="1"/>
</dbReference>
<evidence type="ECO:0000313" key="1">
    <source>
        <dbReference type="EMBL" id="AHG90231.1"/>
    </source>
</evidence>
<dbReference type="KEGG" id="gba:J421_2694"/>
<gene>
    <name evidence="1" type="ORF">J421_2694</name>
</gene>